<evidence type="ECO:0000313" key="4">
    <source>
        <dbReference type="Proteomes" id="UP001596241"/>
    </source>
</evidence>
<feature type="transmembrane region" description="Helical" evidence="1">
    <location>
        <begin position="78"/>
        <end position="102"/>
    </location>
</feature>
<dbReference type="RefSeq" id="WP_345087252.1">
    <property type="nucleotide sequence ID" value="NZ_BAAAWG010000013.1"/>
</dbReference>
<evidence type="ECO:0000313" key="3">
    <source>
        <dbReference type="EMBL" id="MFC5892163.1"/>
    </source>
</evidence>
<feature type="transmembrane region" description="Helical" evidence="1">
    <location>
        <begin position="194"/>
        <end position="216"/>
    </location>
</feature>
<evidence type="ECO:0000256" key="1">
    <source>
        <dbReference type="SAM" id="Phobius"/>
    </source>
</evidence>
<gene>
    <name evidence="3" type="ORF">ACFP3M_04960</name>
</gene>
<proteinExistence type="predicted"/>
<feature type="domain" description="DUF4328" evidence="2">
    <location>
        <begin position="70"/>
        <end position="220"/>
    </location>
</feature>
<protein>
    <submittedName>
        <fullName evidence="3">DUF4328 domain-containing protein</fullName>
    </submittedName>
</protein>
<sequence>MDGVQQDWTAGAAGAVPIGPRQRFRAVSRPALAAALLIPAAAAGNALLTVSDWRDYLVVHAYRAGRATVADLRAADTFGLWVSLSQVVLYCAAGAVFLVWLWRARCNAERYGARTAQRRARGWVIGGWFAPVANLWLPYQVVTDVWRASAPYRPAPRAPIAVWWALFVADTLLSRSMGHYYLAKKITESSLRHAAALSTVCAALDLAAAVLIVVILCRITGWQNRRFPQGTG</sequence>
<dbReference type="Proteomes" id="UP001596241">
    <property type="component" value="Unassembled WGS sequence"/>
</dbReference>
<dbReference type="Pfam" id="PF14219">
    <property type="entry name" value="DUF4328"/>
    <property type="match status" value="1"/>
</dbReference>
<name>A0ABW1FH31_9ACTN</name>
<keyword evidence="1" id="KW-0472">Membrane</keyword>
<comment type="caution">
    <text evidence="3">The sequence shown here is derived from an EMBL/GenBank/DDBJ whole genome shotgun (WGS) entry which is preliminary data.</text>
</comment>
<feature type="transmembrane region" description="Helical" evidence="1">
    <location>
        <begin position="123"/>
        <end position="141"/>
    </location>
</feature>
<dbReference type="InterPro" id="IPR025565">
    <property type="entry name" value="DUF4328"/>
</dbReference>
<dbReference type="EMBL" id="JBHSPW010000002">
    <property type="protein sequence ID" value="MFC5892163.1"/>
    <property type="molecule type" value="Genomic_DNA"/>
</dbReference>
<accession>A0ABW1FH31</accession>
<keyword evidence="4" id="KW-1185">Reference proteome</keyword>
<organism evidence="3 4">
    <name type="scientific">Streptomyces ramulosus</name>
    <dbReference type="NCBI Taxonomy" id="47762"/>
    <lineage>
        <taxon>Bacteria</taxon>
        <taxon>Bacillati</taxon>
        <taxon>Actinomycetota</taxon>
        <taxon>Actinomycetes</taxon>
        <taxon>Kitasatosporales</taxon>
        <taxon>Streptomycetaceae</taxon>
        <taxon>Streptomyces</taxon>
    </lineage>
</organism>
<feature type="transmembrane region" description="Helical" evidence="1">
    <location>
        <begin position="31"/>
        <end position="50"/>
    </location>
</feature>
<keyword evidence="1" id="KW-1133">Transmembrane helix</keyword>
<keyword evidence="1" id="KW-0812">Transmembrane</keyword>
<evidence type="ECO:0000259" key="2">
    <source>
        <dbReference type="Pfam" id="PF14219"/>
    </source>
</evidence>
<reference evidence="4" key="1">
    <citation type="journal article" date="2019" name="Int. J. Syst. Evol. Microbiol.">
        <title>The Global Catalogue of Microorganisms (GCM) 10K type strain sequencing project: providing services to taxonomists for standard genome sequencing and annotation.</title>
        <authorList>
            <consortium name="The Broad Institute Genomics Platform"/>
            <consortium name="The Broad Institute Genome Sequencing Center for Infectious Disease"/>
            <person name="Wu L."/>
            <person name="Ma J."/>
        </authorList>
    </citation>
    <scope>NUCLEOTIDE SEQUENCE [LARGE SCALE GENOMIC DNA]</scope>
    <source>
        <strain evidence="4">CGMCC 1.15809</strain>
    </source>
</reference>